<evidence type="ECO:0000313" key="4">
    <source>
        <dbReference type="Proteomes" id="UP000054937"/>
    </source>
</evidence>
<dbReference type="Proteomes" id="UP000054937">
    <property type="component" value="Unassembled WGS sequence"/>
</dbReference>
<feature type="compositionally biased region" description="Basic and acidic residues" evidence="2">
    <location>
        <begin position="708"/>
        <end position="722"/>
    </location>
</feature>
<gene>
    <name evidence="3" type="ORF">PPERSA_01956</name>
</gene>
<dbReference type="AlphaFoldDB" id="A0A0V0R3K9"/>
<evidence type="ECO:0000256" key="2">
    <source>
        <dbReference type="SAM" id="MobiDB-lite"/>
    </source>
</evidence>
<keyword evidence="1" id="KW-0175">Coiled coil</keyword>
<feature type="region of interest" description="Disordered" evidence="2">
    <location>
        <begin position="708"/>
        <end position="731"/>
    </location>
</feature>
<organism evidence="3 4">
    <name type="scientific">Pseudocohnilembus persalinus</name>
    <name type="common">Ciliate</name>
    <dbReference type="NCBI Taxonomy" id="266149"/>
    <lineage>
        <taxon>Eukaryota</taxon>
        <taxon>Sar</taxon>
        <taxon>Alveolata</taxon>
        <taxon>Ciliophora</taxon>
        <taxon>Intramacronucleata</taxon>
        <taxon>Oligohymenophorea</taxon>
        <taxon>Scuticociliatia</taxon>
        <taxon>Philasterida</taxon>
        <taxon>Pseudocohnilembidae</taxon>
        <taxon>Pseudocohnilembus</taxon>
    </lineage>
</organism>
<dbReference type="InParanoid" id="A0A0V0R3K9"/>
<keyword evidence="4" id="KW-1185">Reference proteome</keyword>
<accession>A0A0V0R3K9</accession>
<comment type="caution">
    <text evidence="3">The sequence shown here is derived from an EMBL/GenBank/DDBJ whole genome shotgun (WGS) entry which is preliminary data.</text>
</comment>
<evidence type="ECO:0000256" key="1">
    <source>
        <dbReference type="SAM" id="Coils"/>
    </source>
</evidence>
<dbReference type="EMBL" id="LDAU01000055">
    <property type="protein sequence ID" value="KRX09069.1"/>
    <property type="molecule type" value="Genomic_DNA"/>
</dbReference>
<feature type="coiled-coil region" evidence="1">
    <location>
        <begin position="362"/>
        <end position="422"/>
    </location>
</feature>
<protein>
    <submittedName>
        <fullName evidence="3">Uncharacterized protein</fullName>
    </submittedName>
</protein>
<reference evidence="3 4" key="1">
    <citation type="journal article" date="2015" name="Sci. Rep.">
        <title>Genome of the facultative scuticociliatosis pathogen Pseudocohnilembus persalinus provides insight into its virulence through horizontal gene transfer.</title>
        <authorList>
            <person name="Xiong J."/>
            <person name="Wang G."/>
            <person name="Cheng J."/>
            <person name="Tian M."/>
            <person name="Pan X."/>
            <person name="Warren A."/>
            <person name="Jiang C."/>
            <person name="Yuan D."/>
            <person name="Miao W."/>
        </authorList>
    </citation>
    <scope>NUCLEOTIDE SEQUENCE [LARGE SCALE GENOMIC DNA]</scope>
    <source>
        <strain evidence="3">36N120E</strain>
    </source>
</reference>
<name>A0A0V0R3K9_PSEPJ</name>
<evidence type="ECO:0000313" key="3">
    <source>
        <dbReference type="EMBL" id="KRX09069.1"/>
    </source>
</evidence>
<proteinExistence type="predicted"/>
<sequence>MSLNQFSDELDRNLTIFYHPIFQDLMKLWYHPFNKFDLKLQKCLIPNFELNNAFQSALNDWLKEIQECKGYFQIDENQNLEQAISQFMEELEENNNSMFTIKEWVQLIKTQSDHAAFGLTQFKVNIEIFSKFLFDLALTWCEYLDIELFTNFLFSLFISLTQGQDLKNSTFKQLQDIQSLPKQFILFFEVKKKKFKEKKNQGLLKSFKDWCDWNYLRISQFGEEIIINFQDFFLKDDPSVHLQKLQHKINNQNQSPQQLQQNYLMEKINLNQRIIQLIDIFDIAINQINEQIFQQNQTQLSQRSGSKSIYKNKSLSKSKEQEKQFYFDKIQNYQNTGSSIIKDVEQYIQIQDFNQENKINDIQQLGNYLQQVEIQNQNINKQDQKDITVQGQQLKTQNSQYIGDNEQKYQNMANQRQQYNEDDIDFTFLNQQEFKWPKTDYIIKFDDETGKLIVKKDPKLLIKGRQLGNDEVMFHQYAYNQMKEFDLFNQDIHLGPKEQFKNVLLPKSKEKQYLYQNQNKNHNESNFEKQRIQLSRQRLLTQQYYKRHILKEQTSQIKNQKLKKLENNKTTLTGISSFKRKIPNLQDNQLLQETIRSHRMQMEQQEQILNSGKLQINLDDNQDHKNNSQINITQKQQDQNNLNNLNKQVNENKKEFNISQQSKFIELPQQKQQLYTATNSENKQSRQSYLDYLNLELGDNYTQQMKKIKEQQEEPQITDRQKNKFQKSQPLVTYKFLKNGKQK</sequence>
<dbReference type="OrthoDB" id="301072at2759"/>